<gene>
    <name evidence="3" type="ORF">N7509_013174</name>
</gene>
<keyword evidence="1" id="KW-0539">Nucleus</keyword>
<dbReference type="OrthoDB" id="25921at2759"/>
<dbReference type="SMART" id="SM00906">
    <property type="entry name" value="Fungal_trans"/>
    <property type="match status" value="1"/>
</dbReference>
<protein>
    <recommendedName>
        <fullName evidence="2">Xylanolytic transcriptional activator regulatory domain-containing protein</fullName>
    </recommendedName>
</protein>
<dbReference type="GO" id="GO:0003677">
    <property type="term" value="F:DNA binding"/>
    <property type="evidence" value="ECO:0007669"/>
    <property type="project" value="InterPro"/>
</dbReference>
<evidence type="ECO:0000256" key="1">
    <source>
        <dbReference type="ARBA" id="ARBA00023242"/>
    </source>
</evidence>
<dbReference type="AlphaFoldDB" id="A0A9W9SHH7"/>
<dbReference type="CDD" id="cd12148">
    <property type="entry name" value="fungal_TF_MHR"/>
    <property type="match status" value="1"/>
</dbReference>
<comment type="caution">
    <text evidence="3">The sequence shown here is derived from an EMBL/GenBank/DDBJ whole genome shotgun (WGS) entry which is preliminary data.</text>
</comment>
<accession>A0A9W9SHH7</accession>
<dbReference type="EMBL" id="JAPZBU010000012">
    <property type="protein sequence ID" value="KAJ5376288.1"/>
    <property type="molecule type" value="Genomic_DNA"/>
</dbReference>
<dbReference type="Proteomes" id="UP001147747">
    <property type="component" value="Unassembled WGS sequence"/>
</dbReference>
<dbReference type="RefSeq" id="XP_056481318.1">
    <property type="nucleotide sequence ID" value="XM_056637811.1"/>
</dbReference>
<dbReference type="GeneID" id="81376791"/>
<organism evidence="3 4">
    <name type="scientific">Penicillium cosmopolitanum</name>
    <dbReference type="NCBI Taxonomy" id="1131564"/>
    <lineage>
        <taxon>Eukaryota</taxon>
        <taxon>Fungi</taxon>
        <taxon>Dikarya</taxon>
        <taxon>Ascomycota</taxon>
        <taxon>Pezizomycotina</taxon>
        <taxon>Eurotiomycetes</taxon>
        <taxon>Eurotiomycetidae</taxon>
        <taxon>Eurotiales</taxon>
        <taxon>Aspergillaceae</taxon>
        <taxon>Penicillium</taxon>
    </lineage>
</organism>
<name>A0A9W9SHH7_9EURO</name>
<dbReference type="GO" id="GO:0008270">
    <property type="term" value="F:zinc ion binding"/>
    <property type="evidence" value="ECO:0007669"/>
    <property type="project" value="InterPro"/>
</dbReference>
<proteinExistence type="predicted"/>
<keyword evidence="4" id="KW-1185">Reference proteome</keyword>
<dbReference type="InterPro" id="IPR007219">
    <property type="entry name" value="XnlR_reg_dom"/>
</dbReference>
<evidence type="ECO:0000259" key="2">
    <source>
        <dbReference type="SMART" id="SM00906"/>
    </source>
</evidence>
<feature type="domain" description="Xylanolytic transcriptional activator regulatory" evidence="2">
    <location>
        <begin position="42"/>
        <end position="118"/>
    </location>
</feature>
<dbReference type="GO" id="GO:0006351">
    <property type="term" value="P:DNA-templated transcription"/>
    <property type="evidence" value="ECO:0007669"/>
    <property type="project" value="InterPro"/>
</dbReference>
<reference evidence="3" key="2">
    <citation type="journal article" date="2023" name="IMA Fungus">
        <title>Comparative genomic study of the Penicillium genus elucidates a diverse pangenome and 15 lateral gene transfer events.</title>
        <authorList>
            <person name="Petersen C."/>
            <person name="Sorensen T."/>
            <person name="Nielsen M.R."/>
            <person name="Sondergaard T.E."/>
            <person name="Sorensen J.L."/>
            <person name="Fitzpatrick D.A."/>
            <person name="Frisvad J.C."/>
            <person name="Nielsen K.L."/>
        </authorList>
    </citation>
    <scope>NUCLEOTIDE SEQUENCE</scope>
    <source>
        <strain evidence="3">IBT 29677</strain>
    </source>
</reference>
<evidence type="ECO:0000313" key="3">
    <source>
        <dbReference type="EMBL" id="KAJ5376288.1"/>
    </source>
</evidence>
<evidence type="ECO:0000313" key="4">
    <source>
        <dbReference type="Proteomes" id="UP001147747"/>
    </source>
</evidence>
<reference evidence="3" key="1">
    <citation type="submission" date="2022-12" db="EMBL/GenBank/DDBJ databases">
        <authorList>
            <person name="Petersen C."/>
        </authorList>
    </citation>
    <scope>NUCLEOTIDE SEQUENCE</scope>
    <source>
        <strain evidence="3">IBT 29677</strain>
    </source>
</reference>
<sequence length="261" mass="29184">MRPTAEDFMIFDKAATDISIHTLETVTLAALHSLFSPQTGNIGQLIGLAARLAIDLGAVDKPNNNSNERNKIEQIYKSIYCLENQYATALDRPGLLPPPMIDPESSTPQDFLCAVYRIQACFRSQRGNVDVTSLIQELDGYVSTIEKMPIRSRHNVIAAVYETRLLIRSDDEQSAICLLEIYSQKFYIRTALGPSWAYRAGLAVVSKISTHQSHPGTIKNHDLHKSYQAYVNCLLFLEQCSRRWPSANALRASLQEAASRP</sequence>